<dbReference type="Gene3D" id="3.40.50.1240">
    <property type="entry name" value="Phosphoglycerate mutase-like"/>
    <property type="match status" value="1"/>
</dbReference>
<dbReference type="PROSITE" id="PS51257">
    <property type="entry name" value="PROKAR_LIPOPROTEIN"/>
    <property type="match status" value="1"/>
</dbReference>
<dbReference type="OrthoDB" id="3296006at2"/>
<evidence type="ECO:0000313" key="1">
    <source>
        <dbReference type="EMBL" id="AXY75103.1"/>
    </source>
</evidence>
<organism evidence="1 2">
    <name type="scientific">Paraflavitalea soli</name>
    <dbReference type="NCBI Taxonomy" id="2315862"/>
    <lineage>
        <taxon>Bacteria</taxon>
        <taxon>Pseudomonadati</taxon>
        <taxon>Bacteroidota</taxon>
        <taxon>Chitinophagia</taxon>
        <taxon>Chitinophagales</taxon>
        <taxon>Chitinophagaceae</taxon>
        <taxon>Paraflavitalea</taxon>
    </lineage>
</organism>
<dbReference type="EMBL" id="CP032157">
    <property type="protein sequence ID" value="AXY75103.1"/>
    <property type="molecule type" value="Genomic_DNA"/>
</dbReference>
<reference evidence="1 2" key="1">
    <citation type="submission" date="2018-09" db="EMBL/GenBank/DDBJ databases">
        <title>Genome sequencing of strain 6GH32-13.</title>
        <authorList>
            <person name="Weon H.-Y."/>
            <person name="Heo J."/>
            <person name="Kwon S.-W."/>
        </authorList>
    </citation>
    <scope>NUCLEOTIDE SEQUENCE [LARGE SCALE GENOMIC DNA]</scope>
    <source>
        <strain evidence="1 2">5GH32-13</strain>
    </source>
</reference>
<dbReference type="InterPro" id="IPR013078">
    <property type="entry name" value="His_Pase_superF_clade-1"/>
</dbReference>
<dbReference type="Proteomes" id="UP000263900">
    <property type="component" value="Chromosome"/>
</dbReference>
<evidence type="ECO:0000313" key="2">
    <source>
        <dbReference type="Proteomes" id="UP000263900"/>
    </source>
</evidence>
<dbReference type="KEGG" id="pseg:D3H65_14430"/>
<dbReference type="RefSeq" id="WP_119050985.1">
    <property type="nucleotide sequence ID" value="NZ_CP032157.1"/>
</dbReference>
<accession>A0A3B7MP58</accession>
<protein>
    <submittedName>
        <fullName evidence="1">Histidine phosphatase family protein</fullName>
    </submittedName>
</protein>
<name>A0A3B7MP58_9BACT</name>
<keyword evidence="2" id="KW-1185">Reference proteome</keyword>
<dbReference type="SUPFAM" id="SSF53254">
    <property type="entry name" value="Phosphoglycerate mutase-like"/>
    <property type="match status" value="1"/>
</dbReference>
<sequence length="173" mass="19428">MKPILTVLALFLLLTSCGHTYYVVRHAEKAVASPGTTMSTPNDPPLSEAGQERAQALKEVLQDKKIEYIFSTNTVRTRTTAEPLRSFRSLSIQTYGPLPDSAFIRQLKAIKYNTLIVGHSNTVDNIVNGLTNANTIPADLQDSEYDNLFVIKYKRFFGTRIRYERLKFGAPSK</sequence>
<dbReference type="InterPro" id="IPR029033">
    <property type="entry name" value="His_PPase_superfam"/>
</dbReference>
<gene>
    <name evidence="1" type="ORF">D3H65_14430</name>
</gene>
<proteinExistence type="predicted"/>
<dbReference type="CDD" id="cd07040">
    <property type="entry name" value="HP"/>
    <property type="match status" value="1"/>
</dbReference>
<dbReference type="Pfam" id="PF00300">
    <property type="entry name" value="His_Phos_1"/>
    <property type="match status" value="1"/>
</dbReference>
<dbReference type="AlphaFoldDB" id="A0A3B7MP58"/>